<feature type="active site" description="Charge relay system" evidence="5 6">
    <location>
        <position position="270"/>
    </location>
</feature>
<feature type="active site" description="Charge relay system" evidence="5 6">
    <location>
        <position position="233"/>
    </location>
</feature>
<comment type="similarity">
    <text evidence="1 6 7">Belongs to the peptidase S8 family.</text>
</comment>
<dbReference type="CDD" id="cd07498">
    <property type="entry name" value="Peptidases_S8_15"/>
    <property type="match status" value="1"/>
</dbReference>
<dbReference type="Gene3D" id="3.40.50.200">
    <property type="entry name" value="Peptidase S8/S53 domain"/>
    <property type="match status" value="1"/>
</dbReference>
<name>A0A2K8SIJ9_9NOSO</name>
<keyword evidence="4 6" id="KW-0720">Serine protease</keyword>
<proteinExistence type="inferred from homology"/>
<dbReference type="GO" id="GO:0012505">
    <property type="term" value="C:endomembrane system"/>
    <property type="evidence" value="ECO:0007669"/>
    <property type="project" value="UniProtKB-ARBA"/>
</dbReference>
<dbReference type="PANTHER" id="PTHR42884">
    <property type="entry name" value="PROPROTEIN CONVERTASE SUBTILISIN/KEXIN-RELATED"/>
    <property type="match status" value="1"/>
</dbReference>
<evidence type="ECO:0000256" key="1">
    <source>
        <dbReference type="ARBA" id="ARBA00011073"/>
    </source>
</evidence>
<dbReference type="PRINTS" id="PR00723">
    <property type="entry name" value="SUBTILISIN"/>
</dbReference>
<dbReference type="Pfam" id="PF00082">
    <property type="entry name" value="Peptidase_S8"/>
    <property type="match status" value="1"/>
</dbReference>
<dbReference type="PROSITE" id="PS00138">
    <property type="entry name" value="SUBTILASE_SER"/>
    <property type="match status" value="1"/>
</dbReference>
<keyword evidence="2 6" id="KW-0645">Protease</keyword>
<dbReference type="InterPro" id="IPR036852">
    <property type="entry name" value="Peptidase_S8/S53_dom_sf"/>
</dbReference>
<protein>
    <submittedName>
        <fullName evidence="9">Serine protease, subtilisin family</fullName>
    </submittedName>
</protein>
<dbReference type="InterPro" id="IPR034054">
    <property type="entry name" value="Pep_S8_PrcA"/>
</dbReference>
<dbReference type="InterPro" id="IPR008979">
    <property type="entry name" value="Galactose-bd-like_sf"/>
</dbReference>
<organism evidence="9 10">
    <name type="scientific">Nostoc flagelliforme CCNUN1</name>
    <dbReference type="NCBI Taxonomy" id="2038116"/>
    <lineage>
        <taxon>Bacteria</taxon>
        <taxon>Bacillati</taxon>
        <taxon>Cyanobacteriota</taxon>
        <taxon>Cyanophyceae</taxon>
        <taxon>Nostocales</taxon>
        <taxon>Nostocaceae</taxon>
        <taxon>Nostoc</taxon>
    </lineage>
</organism>
<dbReference type="GO" id="GO:0016020">
    <property type="term" value="C:membrane"/>
    <property type="evidence" value="ECO:0007669"/>
    <property type="project" value="TreeGrafter"/>
</dbReference>
<dbReference type="EMBL" id="CP024785">
    <property type="protein sequence ID" value="AUB34665.1"/>
    <property type="molecule type" value="Genomic_DNA"/>
</dbReference>
<accession>A0A2K8SIJ9</accession>
<dbReference type="PROSITE" id="PS51829">
    <property type="entry name" value="P_HOMO_B"/>
    <property type="match status" value="1"/>
</dbReference>
<dbReference type="SUPFAM" id="SSF49785">
    <property type="entry name" value="Galactose-binding domain-like"/>
    <property type="match status" value="1"/>
</dbReference>
<dbReference type="Pfam" id="PF01483">
    <property type="entry name" value="P_proprotein"/>
    <property type="match status" value="1"/>
</dbReference>
<gene>
    <name evidence="9" type="ORF">COO91_00494</name>
</gene>
<evidence type="ECO:0000256" key="7">
    <source>
        <dbReference type="RuleBase" id="RU003355"/>
    </source>
</evidence>
<dbReference type="PROSITE" id="PS51892">
    <property type="entry name" value="SUBTILASE"/>
    <property type="match status" value="1"/>
</dbReference>
<dbReference type="PROSITE" id="PS00136">
    <property type="entry name" value="SUBTILASE_ASP"/>
    <property type="match status" value="1"/>
</dbReference>
<feature type="active site" description="Charge relay system" evidence="5 6">
    <location>
        <position position="466"/>
    </location>
</feature>
<dbReference type="InterPro" id="IPR015500">
    <property type="entry name" value="Peptidase_S8_subtilisin-rel"/>
</dbReference>
<sequence length="662" mass="71968">MVQFRYGGQNGQQYELAISDEHLVVRTENRSALVGARPFEVAPVSPTARSILNEFELATRFRQAGVEILRTKGPTEGVALRDRAREILNQEPEVQFAGRVLVDPVSQQPIIYTENLFLKFHSEEELTVCQEVLRRYDLTIKRQLEYAPNAYFVSASANTGIAIFDIAERLLNEESVDLCHPELVRELRQRQVFPQQWHLKQTTINGKVINAHANAEAAWKLSDGTGTIIAIVDDGVDLDHEEFRSSGKIVAPRDVTRKTDNPRPGNDNNHGTGCAGVACANGNFGASGVAPGAKLMPIRLASALGSQDEADAFVWAAQNGADVISCSWGPSDGVWFERNDPVHNQKVPLPDSTRLAIEFAINKGRNGKGCVILFAAGNGNESVDNDGYASYQKVIAVAACNDYGTRSAYSDFGQAVWCAFPSNNGESSQTTGIWTTDRSGVVGYNSGSRNLGDAPGNYTNQFGGTSSACPGAAGVAALIIARNPNLRWDEVRDIIKRSCDRIDQAGGKYDANGRSPFYGYGRMNALKAVELAKPPETSPISRFQAVQDIPINDLQISTLSLAIASTNLIKSIKVNVDIEHTFIGDLIVTLLPPVQTGIPPVILHDRQGGATDNIKTTYDEINTLKLAAFKGKNPQGTWTLEVADKAEGDTGKIRRFTIEMGF</sequence>
<dbReference type="InterPro" id="IPR000209">
    <property type="entry name" value="Peptidase_S8/S53_dom"/>
</dbReference>
<feature type="domain" description="P/Homo B" evidence="8">
    <location>
        <begin position="533"/>
        <end position="662"/>
    </location>
</feature>
<dbReference type="Gene3D" id="2.60.120.260">
    <property type="entry name" value="Galactose-binding domain-like"/>
    <property type="match status" value="1"/>
</dbReference>
<evidence type="ECO:0000313" key="10">
    <source>
        <dbReference type="Proteomes" id="UP000232003"/>
    </source>
</evidence>
<reference evidence="9 10" key="1">
    <citation type="submission" date="2017-11" db="EMBL/GenBank/DDBJ databases">
        <title>Complete genome of a free-living desiccation-tolerant cyanobacterium and its photosynthetic adaptation to extreme terrestrial habitat.</title>
        <authorList>
            <person name="Shang J."/>
        </authorList>
    </citation>
    <scope>NUCLEOTIDE SEQUENCE [LARGE SCALE GENOMIC DNA]</scope>
    <source>
        <strain evidence="9 10">CCNUN1</strain>
    </source>
</reference>
<dbReference type="InterPro" id="IPR023827">
    <property type="entry name" value="Peptidase_S8_Asp-AS"/>
</dbReference>
<dbReference type="InterPro" id="IPR023828">
    <property type="entry name" value="Peptidase_S8_Ser-AS"/>
</dbReference>
<evidence type="ECO:0000256" key="4">
    <source>
        <dbReference type="ARBA" id="ARBA00022825"/>
    </source>
</evidence>
<dbReference type="AlphaFoldDB" id="A0A2K8SIJ9"/>
<evidence type="ECO:0000256" key="6">
    <source>
        <dbReference type="PROSITE-ProRule" id="PRU01240"/>
    </source>
</evidence>
<dbReference type="SUPFAM" id="SSF52743">
    <property type="entry name" value="Subtilisin-like"/>
    <property type="match status" value="1"/>
</dbReference>
<evidence type="ECO:0000256" key="5">
    <source>
        <dbReference type="PIRSR" id="PIRSR615500-1"/>
    </source>
</evidence>
<keyword evidence="3 6" id="KW-0378">Hydrolase</keyword>
<dbReference type="InterPro" id="IPR022398">
    <property type="entry name" value="Peptidase_S8_His-AS"/>
</dbReference>
<dbReference type="InterPro" id="IPR002884">
    <property type="entry name" value="P_dom"/>
</dbReference>
<evidence type="ECO:0000256" key="3">
    <source>
        <dbReference type="ARBA" id="ARBA00022801"/>
    </source>
</evidence>
<dbReference type="PANTHER" id="PTHR42884:SF14">
    <property type="entry name" value="NEUROENDOCRINE CONVERTASE 1"/>
    <property type="match status" value="1"/>
</dbReference>
<dbReference type="OrthoDB" id="9798386at2"/>
<evidence type="ECO:0000259" key="8">
    <source>
        <dbReference type="PROSITE" id="PS51829"/>
    </source>
</evidence>
<evidence type="ECO:0000256" key="2">
    <source>
        <dbReference type="ARBA" id="ARBA00022670"/>
    </source>
</evidence>
<evidence type="ECO:0000313" key="9">
    <source>
        <dbReference type="EMBL" id="AUB34665.1"/>
    </source>
</evidence>
<dbReference type="GO" id="GO:0005737">
    <property type="term" value="C:cytoplasm"/>
    <property type="evidence" value="ECO:0007669"/>
    <property type="project" value="UniProtKB-ARBA"/>
</dbReference>
<dbReference type="GO" id="GO:0016485">
    <property type="term" value="P:protein processing"/>
    <property type="evidence" value="ECO:0007669"/>
    <property type="project" value="TreeGrafter"/>
</dbReference>
<dbReference type="RefSeq" id="WP_100897200.1">
    <property type="nucleotide sequence ID" value="NZ_CAWNNC010000001.1"/>
</dbReference>
<keyword evidence="10" id="KW-1185">Reference proteome</keyword>
<dbReference type="GO" id="GO:0004252">
    <property type="term" value="F:serine-type endopeptidase activity"/>
    <property type="evidence" value="ECO:0007669"/>
    <property type="project" value="UniProtKB-UniRule"/>
</dbReference>
<dbReference type="Proteomes" id="UP000232003">
    <property type="component" value="Chromosome"/>
</dbReference>
<dbReference type="PROSITE" id="PS00137">
    <property type="entry name" value="SUBTILASE_HIS"/>
    <property type="match status" value="1"/>
</dbReference>
<dbReference type="KEGG" id="nfl:COO91_00494"/>